<evidence type="ECO:0000256" key="11">
    <source>
        <dbReference type="RuleBase" id="RU003357"/>
    </source>
</evidence>
<dbReference type="InterPro" id="IPR036942">
    <property type="entry name" value="Beta-barrel_TonB_sf"/>
</dbReference>
<dbReference type="GO" id="GO:0044718">
    <property type="term" value="P:siderophore transmembrane transport"/>
    <property type="evidence" value="ECO:0007669"/>
    <property type="project" value="TreeGrafter"/>
</dbReference>
<evidence type="ECO:0000256" key="2">
    <source>
        <dbReference type="ARBA" id="ARBA00022448"/>
    </source>
</evidence>
<keyword evidence="5 12" id="KW-0732">Signal</keyword>
<dbReference type="Pfam" id="PF00593">
    <property type="entry name" value="TonB_dep_Rec_b-barrel"/>
    <property type="match status" value="1"/>
</dbReference>
<feature type="chain" id="PRO_5002720821" evidence="12">
    <location>
        <begin position="29"/>
        <end position="756"/>
    </location>
</feature>
<comment type="subcellular location">
    <subcellularLocation>
        <location evidence="1 9">Cell outer membrane</location>
        <topology evidence="1 9">Multi-pass membrane protein</topology>
    </subcellularLocation>
</comment>
<evidence type="ECO:0000256" key="6">
    <source>
        <dbReference type="ARBA" id="ARBA00023077"/>
    </source>
</evidence>
<evidence type="ECO:0000256" key="1">
    <source>
        <dbReference type="ARBA" id="ARBA00004571"/>
    </source>
</evidence>
<dbReference type="InterPro" id="IPR037066">
    <property type="entry name" value="Plug_dom_sf"/>
</dbReference>
<evidence type="ECO:0000256" key="10">
    <source>
        <dbReference type="PROSITE-ProRule" id="PRU10143"/>
    </source>
</evidence>
<evidence type="ECO:0000256" key="7">
    <source>
        <dbReference type="ARBA" id="ARBA00023136"/>
    </source>
</evidence>
<dbReference type="Gene3D" id="2.170.130.10">
    <property type="entry name" value="TonB-dependent receptor, plug domain"/>
    <property type="match status" value="1"/>
</dbReference>
<evidence type="ECO:0000259" key="13">
    <source>
        <dbReference type="Pfam" id="PF00593"/>
    </source>
</evidence>
<evidence type="ECO:0000313" key="16">
    <source>
        <dbReference type="Proteomes" id="UP000000270"/>
    </source>
</evidence>
<dbReference type="InterPro" id="IPR010916">
    <property type="entry name" value="TonB_box_CS"/>
</dbReference>
<dbReference type="HOGENOM" id="CLU_015930_1_0_5"/>
<keyword evidence="6 10" id="KW-0798">TonB box</keyword>
<dbReference type="Proteomes" id="UP000000270">
    <property type="component" value="Chromosome"/>
</dbReference>
<sequence length="756" mass="80638">MTYDRRARLLTMTSVLSLAVALASPVLAQTATPARPVTSGGETIDLDTVTVTATRADRPISDVPQTVRVIERSEIEQQLQLTNNPAAVLAKLVPGYSVSTQTISGASETFRGRDLLVMIDGVPMNTPLRNVSRLLALIDLNSVERIEVVAGASSTYGAGATGGTVNFITKRPTEGAPKASVNAALRTFTANPGASLAPEVSGTVSGGVKGGVDYLVTATGSFANNTYDGDGRLLPSDGMLGQGGGGEYGRGNFLGKIGYNIDPTKRIEAQASWIYMQQDPKWATSYAGAYAAPAIGTPYTGQSVLEDSKSVSLRYTDSAFALGSLSMLGYYNDIKKRFNYSSFDIRNNYLVYYSGNLSSPTSPYNQTILNSERGGVNITVDTPLPILNGATLTWGADVVHDDTWQTLTNGENVFTPLSQMTYAGFAQLQVPIGERLVVRGGVRYEYLDVTVNDFTRPAAFLGFSGLGYAVLPAMAVTGGTYDYSAPTFNLGATYKLTETVDLYGGFSQGFALPDIGAFTRRAGASGTTQILQYGCFLGTRLPAGPYTCNKRNTISYDDLGVEAQIVNNYEIGVRGSIGAFKGSLAGFYSTSNEGVNFIASTNAIGQSKEIIYGAEFTGEYAFTPNFALGTNLALREGRWDSNGDGTIDAWLPNNRISTPFRGTVYGNYRFDQGTTVRAEVEFWSGRGKFDGTQLFEIQSGATLNLAVAHPLAGGTVYVSADNLLDSAYVNPSATATRNYDVYGWGRTLTVGFSKTF</sequence>
<evidence type="ECO:0000256" key="12">
    <source>
        <dbReference type="SAM" id="SignalP"/>
    </source>
</evidence>
<evidence type="ECO:0000256" key="8">
    <source>
        <dbReference type="ARBA" id="ARBA00023237"/>
    </source>
</evidence>
<reference evidence="15 16" key="3">
    <citation type="journal article" date="2008" name="BMC Genomics">
        <title>The genome of the versatile nitrogen fixer Azorhizobium caulinodans ORS571.</title>
        <authorList>
            <person name="Lee KB."/>
            <person name="Backer P.D."/>
            <person name="Aono T."/>
            <person name="Liu CT."/>
            <person name="Suzuki S."/>
            <person name="Suzuki T."/>
            <person name="Kaneko T."/>
            <person name="Yamada M."/>
            <person name="Tabata S."/>
            <person name="Kupfer D.M."/>
            <person name="Najar F.Z."/>
            <person name="Wiley G.B."/>
            <person name="Roe B."/>
            <person name="Binnewies T.T."/>
            <person name="Ussery D.W."/>
            <person name="D'Haeze W."/>
            <person name="Herder J.D."/>
            <person name="Gevers D."/>
            <person name="Vereecke D."/>
            <person name="Holsters M."/>
            <person name="Oyaizu H."/>
        </authorList>
    </citation>
    <scope>NUCLEOTIDE SEQUENCE [LARGE SCALE GENOMIC DNA]</scope>
    <source>
        <strain evidence="16">ATCC 43989 / DSM 5975 / JCM 20966 / LMG 6465 / NBRC 14845 / NCIMB 13405 / ORS 571</strain>
    </source>
</reference>
<dbReference type="eggNOG" id="COG4771">
    <property type="taxonomic scope" value="Bacteria"/>
</dbReference>
<comment type="similarity">
    <text evidence="9 11">Belongs to the TonB-dependent receptor family.</text>
</comment>
<reference evidence="15 16" key="4">
    <citation type="journal article" date="2009" name="Appl. Environ. Microbiol.">
        <title>Comparative genome-wide transcriptional profiling of Azorhizobium caulinodans ORS571 grown under free-living and symbiotic conditions.</title>
        <authorList>
            <person name="Tsukada S."/>
            <person name="Aono T."/>
            <person name="Akiba N."/>
            <person name="Lee KB."/>
            <person name="Liu CT."/>
            <person name="Toyazaki H."/>
            <person name="Oyaizu H."/>
        </authorList>
    </citation>
    <scope>NUCLEOTIDE SEQUENCE [LARGE SCALE GENOMIC DNA]</scope>
    <source>
        <strain evidence="16">ATCC 43989 / DSM 5975 / JCM 20966 / LMG 6465 / NBRC 14845 / NCIMB 13405 / ORS 571</strain>
    </source>
</reference>
<reference evidence="15 16" key="1">
    <citation type="journal article" date="2007" name="Appl. Environ. Microbiol.">
        <title>Rhizobial factors required for stem nodule maturation and maintenance in Sesbania rostrata-Azorhizobium caulinodans ORS571 symbiosis.</title>
        <authorList>
            <person name="Suzuki S."/>
            <person name="Aono T."/>
            <person name="Lee KB."/>
            <person name="Suzuki T."/>
            <person name="Liu CT."/>
            <person name="Miwa H."/>
            <person name="Wakao S."/>
            <person name="Iki T."/>
            <person name="Oyaizu H."/>
        </authorList>
    </citation>
    <scope>NUCLEOTIDE SEQUENCE [LARGE SCALE GENOMIC DNA]</scope>
    <source>
        <strain evidence="16">ATCC 43989 / DSM 5975 / JCM 20966 / LMG 6465 / NBRC 14845 / NCIMB 13405 / ORS 571</strain>
    </source>
</reference>
<dbReference type="PANTHER" id="PTHR30069">
    <property type="entry name" value="TONB-DEPENDENT OUTER MEMBRANE RECEPTOR"/>
    <property type="match status" value="1"/>
</dbReference>
<feature type="domain" description="TonB-dependent receptor plug" evidence="14">
    <location>
        <begin position="60"/>
        <end position="164"/>
    </location>
</feature>
<dbReference type="Gene3D" id="2.40.170.20">
    <property type="entry name" value="TonB-dependent receptor, beta-barrel domain"/>
    <property type="match status" value="1"/>
</dbReference>
<keyword evidence="4 9" id="KW-0812">Transmembrane</keyword>
<evidence type="ECO:0000256" key="5">
    <source>
        <dbReference type="ARBA" id="ARBA00022729"/>
    </source>
</evidence>
<dbReference type="EMBL" id="AP009384">
    <property type="protein sequence ID" value="BAF87326.1"/>
    <property type="molecule type" value="Genomic_DNA"/>
</dbReference>
<evidence type="ECO:0000313" key="15">
    <source>
        <dbReference type="EMBL" id="BAF87326.1"/>
    </source>
</evidence>
<keyword evidence="3 9" id="KW-1134">Transmembrane beta strand</keyword>
<dbReference type="KEGG" id="azc:AZC_1328"/>
<dbReference type="SUPFAM" id="SSF56935">
    <property type="entry name" value="Porins"/>
    <property type="match status" value="1"/>
</dbReference>
<keyword evidence="2 9" id="KW-0813">Transport</keyword>
<reference evidence="15 16" key="5">
    <citation type="journal article" date="2010" name="Appl. Environ. Microbiol.">
        <title>phrR-like gene praR of Azorhizobium caulinodans ORS571 is essential for symbiosis with Sesbania rostrata and is involved in expression of reb genes.</title>
        <authorList>
            <person name="Akiba N."/>
            <person name="Aono T."/>
            <person name="Toyazaki H."/>
            <person name="Sato S."/>
            <person name="Oyaizu H."/>
        </authorList>
    </citation>
    <scope>NUCLEOTIDE SEQUENCE [LARGE SCALE GENOMIC DNA]</scope>
    <source>
        <strain evidence="16">ATCC 43989 / DSM 5975 / JCM 20966 / LMG 6465 / NBRC 14845 / NCIMB 13405 / ORS 571</strain>
    </source>
</reference>
<dbReference type="PANTHER" id="PTHR30069:SF42">
    <property type="entry name" value="FERRIC AEROBACTIN RECEPTOR"/>
    <property type="match status" value="1"/>
</dbReference>
<reference evidence="16" key="2">
    <citation type="submission" date="2007-04" db="EMBL/GenBank/DDBJ databases">
        <title>Complete genome sequence of the nitrogen-fixing bacterium Azorhizobium caulinodans ORS571.</title>
        <authorList>
            <person name="Lee K.B."/>
            <person name="Backer P.D."/>
            <person name="Aono T."/>
            <person name="Liu C.T."/>
            <person name="Suzuki S."/>
            <person name="Suzuki T."/>
            <person name="Kaneko T."/>
            <person name="Yamada M."/>
            <person name="Tabata S."/>
            <person name="Kupfer D.M."/>
            <person name="Najar F.Z."/>
            <person name="Wiley G.B."/>
            <person name="Roe B."/>
            <person name="Binnewies T."/>
            <person name="Ussery D."/>
            <person name="Vereecke D."/>
            <person name="Gevers D."/>
            <person name="Holsters M."/>
            <person name="Oyaizu H."/>
        </authorList>
    </citation>
    <scope>NUCLEOTIDE SEQUENCE [LARGE SCALE GENOMIC DNA]</scope>
    <source>
        <strain evidence="16">ATCC 43989 / DSM 5975 / JCM 20966 / LMG 6465 / NBRC 14845 / NCIMB 13405 / ORS 571</strain>
    </source>
</reference>
<evidence type="ECO:0000259" key="14">
    <source>
        <dbReference type="Pfam" id="PF07715"/>
    </source>
</evidence>
<keyword evidence="8 9" id="KW-0998">Cell outer membrane</keyword>
<dbReference type="GO" id="GO:0015344">
    <property type="term" value="F:siderophore uptake transmembrane transporter activity"/>
    <property type="evidence" value="ECO:0007669"/>
    <property type="project" value="TreeGrafter"/>
</dbReference>
<keyword evidence="16" id="KW-1185">Reference proteome</keyword>
<dbReference type="InterPro" id="IPR039426">
    <property type="entry name" value="TonB-dep_rcpt-like"/>
</dbReference>
<gene>
    <name evidence="15" type="ordered locus">AZC_1328</name>
</gene>
<evidence type="ECO:0000256" key="9">
    <source>
        <dbReference type="PROSITE-ProRule" id="PRU01360"/>
    </source>
</evidence>
<dbReference type="InterPro" id="IPR012910">
    <property type="entry name" value="Plug_dom"/>
</dbReference>
<feature type="signal peptide" evidence="12">
    <location>
        <begin position="1"/>
        <end position="28"/>
    </location>
</feature>
<reference evidence="15 16" key="6">
    <citation type="journal article" date="2011" name="Appl. Environ. Microbiol.">
        <title>Involvement of the azorhizobial chromosome partition gene (parA) in the onset of bacteroid differentiation during Sesbania rostrata stem nodule development.</title>
        <authorList>
            <person name="Liu CT."/>
            <person name="Lee KB."/>
            <person name="Wang YS."/>
            <person name="Peng MH."/>
            <person name="Lee KT."/>
            <person name="Suzuki S."/>
            <person name="Suzuki T."/>
            <person name="Oyaizu H."/>
        </authorList>
    </citation>
    <scope>NUCLEOTIDE SEQUENCE [LARGE SCALE GENOMIC DNA]</scope>
    <source>
        <strain evidence="16">ATCC 43989 / DSM 5975 / JCM 20966 / LMG 6465 / NBRC 14845 / NCIMB 13405 / ORS 571</strain>
    </source>
</reference>
<organism evidence="15 16">
    <name type="scientific">Azorhizobium caulinodans (strain ATCC 43989 / DSM 5975 / JCM 20966 / LMG 6465 / NBRC 14845 / NCIMB 13405 / ORS 571)</name>
    <dbReference type="NCBI Taxonomy" id="438753"/>
    <lineage>
        <taxon>Bacteria</taxon>
        <taxon>Pseudomonadati</taxon>
        <taxon>Pseudomonadota</taxon>
        <taxon>Alphaproteobacteria</taxon>
        <taxon>Hyphomicrobiales</taxon>
        <taxon>Xanthobacteraceae</taxon>
        <taxon>Azorhizobium</taxon>
    </lineage>
</organism>
<dbReference type="AlphaFoldDB" id="A8I131"/>
<dbReference type="PROSITE" id="PS52016">
    <property type="entry name" value="TONB_DEPENDENT_REC_3"/>
    <property type="match status" value="1"/>
</dbReference>
<keyword evidence="7 9" id="KW-0472">Membrane</keyword>
<dbReference type="Pfam" id="PF07715">
    <property type="entry name" value="Plug"/>
    <property type="match status" value="1"/>
</dbReference>
<name>A8I131_AZOC5</name>
<feature type="domain" description="TonB-dependent receptor-like beta-barrel" evidence="13">
    <location>
        <begin position="277"/>
        <end position="723"/>
    </location>
</feature>
<dbReference type="CDD" id="cd01347">
    <property type="entry name" value="ligand_gated_channel"/>
    <property type="match status" value="1"/>
</dbReference>
<feature type="short sequence motif" description="TonB box" evidence="10">
    <location>
        <begin position="48"/>
        <end position="54"/>
    </location>
</feature>
<dbReference type="InterPro" id="IPR000531">
    <property type="entry name" value="Beta-barrel_TonB"/>
</dbReference>
<evidence type="ECO:0000256" key="3">
    <source>
        <dbReference type="ARBA" id="ARBA00022452"/>
    </source>
</evidence>
<proteinExistence type="inferred from homology"/>
<dbReference type="STRING" id="438753.AZC_1328"/>
<accession>A8I131</accession>
<keyword evidence="15" id="KW-0675">Receptor</keyword>
<dbReference type="GO" id="GO:0009279">
    <property type="term" value="C:cell outer membrane"/>
    <property type="evidence" value="ECO:0007669"/>
    <property type="project" value="UniProtKB-SubCell"/>
</dbReference>
<evidence type="ECO:0000256" key="4">
    <source>
        <dbReference type="ARBA" id="ARBA00022692"/>
    </source>
</evidence>
<protein>
    <submittedName>
        <fullName evidence="15">TonB-dependent receptor</fullName>
    </submittedName>
</protein>
<dbReference type="PROSITE" id="PS00430">
    <property type="entry name" value="TONB_DEPENDENT_REC_1"/>
    <property type="match status" value="1"/>
</dbReference>